<accession>X1UB30</accession>
<organism evidence="2">
    <name type="scientific">marine sediment metagenome</name>
    <dbReference type="NCBI Taxonomy" id="412755"/>
    <lineage>
        <taxon>unclassified sequences</taxon>
        <taxon>metagenomes</taxon>
        <taxon>ecological metagenomes</taxon>
    </lineage>
</organism>
<evidence type="ECO:0000256" key="1">
    <source>
        <dbReference type="SAM" id="Phobius"/>
    </source>
</evidence>
<gene>
    <name evidence="2" type="ORF">S12H4_35218</name>
</gene>
<sequence>MDYGHLFMLIGGIVAVILAAYKIDPDRKYRDVAIKILSAVKDVTPDNVDKVIDLIVKALETEGKDPESKAAKEIKEEIRVQARLHRTERSKKFR</sequence>
<reference evidence="2" key="1">
    <citation type="journal article" date="2014" name="Front. Microbiol.">
        <title>High frequency of phylogenetically diverse reductive dehalogenase-homologous genes in deep subseafloor sedimentary metagenomes.</title>
        <authorList>
            <person name="Kawai M."/>
            <person name="Futagami T."/>
            <person name="Toyoda A."/>
            <person name="Takaki Y."/>
            <person name="Nishi S."/>
            <person name="Hori S."/>
            <person name="Arai W."/>
            <person name="Tsubouchi T."/>
            <person name="Morono Y."/>
            <person name="Uchiyama I."/>
            <person name="Ito T."/>
            <person name="Fujiyama A."/>
            <person name="Inagaki F."/>
            <person name="Takami H."/>
        </authorList>
    </citation>
    <scope>NUCLEOTIDE SEQUENCE</scope>
    <source>
        <strain evidence="2">Expedition CK06-06</strain>
    </source>
</reference>
<dbReference type="EMBL" id="BARW01020903">
    <property type="protein sequence ID" value="GAI97060.1"/>
    <property type="molecule type" value="Genomic_DNA"/>
</dbReference>
<comment type="caution">
    <text evidence="2">The sequence shown here is derived from an EMBL/GenBank/DDBJ whole genome shotgun (WGS) entry which is preliminary data.</text>
</comment>
<keyword evidence="1" id="KW-1133">Transmembrane helix</keyword>
<keyword evidence="1" id="KW-0472">Membrane</keyword>
<protein>
    <submittedName>
        <fullName evidence="2">Uncharacterized protein</fullName>
    </submittedName>
</protein>
<dbReference type="SUPFAM" id="SSF55194">
    <property type="entry name" value="Ribosome recycling factor, RRF"/>
    <property type="match status" value="1"/>
</dbReference>
<feature type="transmembrane region" description="Helical" evidence="1">
    <location>
        <begin position="6"/>
        <end position="23"/>
    </location>
</feature>
<name>X1UB30_9ZZZZ</name>
<keyword evidence="1" id="KW-0812">Transmembrane</keyword>
<dbReference type="InterPro" id="IPR036191">
    <property type="entry name" value="RRF_sf"/>
</dbReference>
<evidence type="ECO:0000313" key="2">
    <source>
        <dbReference type="EMBL" id="GAI97060.1"/>
    </source>
</evidence>
<proteinExistence type="predicted"/>
<dbReference type="AlphaFoldDB" id="X1UB30"/>